<evidence type="ECO:0000313" key="4">
    <source>
        <dbReference type="Proteomes" id="UP000256970"/>
    </source>
</evidence>
<evidence type="ECO:0000313" key="3">
    <source>
        <dbReference type="EMBL" id="SZX77684.1"/>
    </source>
</evidence>
<reference evidence="2 4" key="1">
    <citation type="submission" date="2016-10" db="EMBL/GenBank/DDBJ databases">
        <authorList>
            <person name="Cai Z."/>
        </authorList>
    </citation>
    <scope>NUCLEOTIDE SEQUENCE [LARGE SCALE GENOMIC DNA]</scope>
</reference>
<organism evidence="2 4">
    <name type="scientific">Tetradesmus obliquus</name>
    <name type="common">Green alga</name>
    <name type="synonym">Acutodesmus obliquus</name>
    <dbReference type="NCBI Taxonomy" id="3088"/>
    <lineage>
        <taxon>Eukaryota</taxon>
        <taxon>Viridiplantae</taxon>
        <taxon>Chlorophyta</taxon>
        <taxon>core chlorophytes</taxon>
        <taxon>Chlorophyceae</taxon>
        <taxon>CS clade</taxon>
        <taxon>Sphaeropleales</taxon>
        <taxon>Scenedesmaceae</taxon>
        <taxon>Tetradesmus</taxon>
    </lineage>
</organism>
<evidence type="ECO:0000256" key="1">
    <source>
        <dbReference type="SAM" id="Phobius"/>
    </source>
</evidence>
<dbReference type="EMBL" id="FNXT01001292">
    <property type="protein sequence ID" value="SZX77684.1"/>
    <property type="molecule type" value="Genomic_DNA"/>
</dbReference>
<feature type="transmembrane region" description="Helical" evidence="1">
    <location>
        <begin position="264"/>
        <end position="284"/>
    </location>
</feature>
<keyword evidence="4" id="KW-1185">Reference proteome</keyword>
<keyword evidence="1" id="KW-0812">Transmembrane</keyword>
<dbReference type="Proteomes" id="UP000256970">
    <property type="component" value="Unassembled WGS sequence"/>
</dbReference>
<feature type="transmembrane region" description="Helical" evidence="1">
    <location>
        <begin position="84"/>
        <end position="104"/>
    </location>
</feature>
<accession>A0A383V858</accession>
<protein>
    <submittedName>
        <fullName evidence="2">Uncharacterized protein</fullName>
    </submittedName>
</protein>
<keyword evidence="1" id="KW-0472">Membrane</keyword>
<feature type="transmembrane region" description="Helical" evidence="1">
    <location>
        <begin position="53"/>
        <end position="72"/>
    </location>
</feature>
<sequence length="349" mass="37920">MDEYADSDDDRPVVRLSWLLRAYPGSGSGPSRNYETLYWQSPEAAMFISKADALGLTMSVCNTGTLLLLPLLRRPGTPRLGMESNTQAATACMLLLAVLQLLLLRKQLGVYLRYRHCITCTIRALRCAVFFLPAINRSYDVITKWGAPGQHGTAAALAAYMLSPSLMHLQASCAYPLPTSAGVLLQPLGAATALSWVWSSPTSMHKLPGMHAAAQTVCSSFRGVYELLLYIIVDIGVMPGVPAAGVDAFGLPDRCESGAVYAQLLVYGTLMMSLFVPLFVSYVIELHHKLSFWQDRGVAVEADRSVLLPLPDSPVLSHFLVCFAAPLVLWFVAEGLAPYLTPVNLDGLQ</sequence>
<proteinExistence type="predicted"/>
<gene>
    <name evidence="2" type="ORF">BQ4739_LOCUS1665</name>
    <name evidence="3" type="ORF">BQ4739_LOCUS18033</name>
</gene>
<feature type="transmembrane region" description="Helical" evidence="1">
    <location>
        <begin position="315"/>
        <end position="333"/>
    </location>
</feature>
<keyword evidence="1" id="KW-1133">Transmembrane helix</keyword>
<evidence type="ECO:0000313" key="2">
    <source>
        <dbReference type="EMBL" id="SZX61140.1"/>
    </source>
</evidence>
<name>A0A383V858_TETOB</name>
<dbReference type="EMBL" id="FNXT01000126">
    <property type="protein sequence ID" value="SZX61140.1"/>
    <property type="molecule type" value="Genomic_DNA"/>
</dbReference>
<dbReference type="AlphaFoldDB" id="A0A383V858"/>